<gene>
    <name evidence="2" type="ORF">CROQUDRAFT_655773</name>
</gene>
<dbReference type="Proteomes" id="UP000886653">
    <property type="component" value="Unassembled WGS sequence"/>
</dbReference>
<protein>
    <submittedName>
        <fullName evidence="2">Uncharacterized protein</fullName>
    </submittedName>
</protein>
<accession>A0A9P6NP81</accession>
<feature type="transmembrane region" description="Helical" evidence="1">
    <location>
        <begin position="6"/>
        <end position="27"/>
    </location>
</feature>
<name>A0A9P6NP81_9BASI</name>
<proteinExistence type="predicted"/>
<dbReference type="AlphaFoldDB" id="A0A9P6NP81"/>
<keyword evidence="1" id="KW-1133">Transmembrane helix</keyword>
<sequence length="54" mass="5799">MSACRPAIIVFVFYEVHGGGLCFAANFREKLSMMKAEQNLAEGRCLLPLGGHGG</sequence>
<keyword evidence="1" id="KW-0812">Transmembrane</keyword>
<organism evidence="2 3">
    <name type="scientific">Cronartium quercuum f. sp. fusiforme G11</name>
    <dbReference type="NCBI Taxonomy" id="708437"/>
    <lineage>
        <taxon>Eukaryota</taxon>
        <taxon>Fungi</taxon>
        <taxon>Dikarya</taxon>
        <taxon>Basidiomycota</taxon>
        <taxon>Pucciniomycotina</taxon>
        <taxon>Pucciniomycetes</taxon>
        <taxon>Pucciniales</taxon>
        <taxon>Coleosporiaceae</taxon>
        <taxon>Cronartium</taxon>
    </lineage>
</organism>
<dbReference type="EMBL" id="MU167244">
    <property type="protein sequence ID" value="KAG0147767.1"/>
    <property type="molecule type" value="Genomic_DNA"/>
</dbReference>
<evidence type="ECO:0000313" key="3">
    <source>
        <dbReference type="Proteomes" id="UP000886653"/>
    </source>
</evidence>
<evidence type="ECO:0000256" key="1">
    <source>
        <dbReference type="SAM" id="Phobius"/>
    </source>
</evidence>
<evidence type="ECO:0000313" key="2">
    <source>
        <dbReference type="EMBL" id="KAG0147767.1"/>
    </source>
</evidence>
<keyword evidence="3" id="KW-1185">Reference proteome</keyword>
<comment type="caution">
    <text evidence="2">The sequence shown here is derived from an EMBL/GenBank/DDBJ whole genome shotgun (WGS) entry which is preliminary data.</text>
</comment>
<reference evidence="2" key="1">
    <citation type="submission" date="2013-11" db="EMBL/GenBank/DDBJ databases">
        <title>Genome sequence of the fusiform rust pathogen reveals effectors for host alternation and coevolution with pine.</title>
        <authorList>
            <consortium name="DOE Joint Genome Institute"/>
            <person name="Smith K."/>
            <person name="Pendleton A."/>
            <person name="Kubisiak T."/>
            <person name="Anderson C."/>
            <person name="Salamov A."/>
            <person name="Aerts A."/>
            <person name="Riley R."/>
            <person name="Clum A."/>
            <person name="Lindquist E."/>
            <person name="Ence D."/>
            <person name="Campbell M."/>
            <person name="Kronenberg Z."/>
            <person name="Feau N."/>
            <person name="Dhillon B."/>
            <person name="Hamelin R."/>
            <person name="Burleigh J."/>
            <person name="Smith J."/>
            <person name="Yandell M."/>
            <person name="Nelson C."/>
            <person name="Grigoriev I."/>
            <person name="Davis J."/>
        </authorList>
    </citation>
    <scope>NUCLEOTIDE SEQUENCE</scope>
    <source>
        <strain evidence="2">G11</strain>
    </source>
</reference>
<keyword evidence="1" id="KW-0472">Membrane</keyword>